<keyword evidence="8 9" id="KW-0472">Membrane</keyword>
<dbReference type="GO" id="GO:0033281">
    <property type="term" value="C:TAT protein transport complex"/>
    <property type="evidence" value="ECO:0007669"/>
    <property type="project" value="UniProtKB-UniRule"/>
</dbReference>
<keyword evidence="2 9" id="KW-0813">Transport</keyword>
<dbReference type="NCBIfam" id="TIGR01410">
    <property type="entry name" value="tatB"/>
    <property type="match status" value="1"/>
</dbReference>
<evidence type="ECO:0000256" key="9">
    <source>
        <dbReference type="HAMAP-Rule" id="MF_00237"/>
    </source>
</evidence>
<name>A0A1R4HE21_9GAMM</name>
<keyword evidence="7 9" id="KW-0811">Translocation</keyword>
<evidence type="ECO:0000256" key="5">
    <source>
        <dbReference type="ARBA" id="ARBA00022927"/>
    </source>
</evidence>
<accession>A0A1R4HE21</accession>
<feature type="region of interest" description="Disordered" evidence="10">
    <location>
        <begin position="85"/>
        <end position="109"/>
    </location>
</feature>
<dbReference type="HAMAP" id="MF_00237">
    <property type="entry name" value="TatB"/>
    <property type="match status" value="1"/>
</dbReference>
<evidence type="ECO:0000256" key="6">
    <source>
        <dbReference type="ARBA" id="ARBA00022989"/>
    </source>
</evidence>
<keyword evidence="6 9" id="KW-1133">Transmembrane helix</keyword>
<evidence type="ECO:0000256" key="8">
    <source>
        <dbReference type="ARBA" id="ARBA00023136"/>
    </source>
</evidence>
<proteinExistence type="inferred from homology"/>
<comment type="similarity">
    <text evidence="9">Belongs to the TatB family.</text>
</comment>
<evidence type="ECO:0000256" key="2">
    <source>
        <dbReference type="ARBA" id="ARBA00022448"/>
    </source>
</evidence>
<evidence type="ECO:0000256" key="4">
    <source>
        <dbReference type="ARBA" id="ARBA00022692"/>
    </source>
</evidence>
<comment type="subunit">
    <text evidence="9">The Tat system comprises two distinct complexes: a TatABC complex, containing multiple copies of TatA, TatB and TatC subunits, and a separate TatA complex, containing only TatA subunits. Substrates initially bind to the TatABC complex, which probably triggers association of the separate TatA complex to form the active translocon.</text>
</comment>
<evidence type="ECO:0000256" key="10">
    <source>
        <dbReference type="SAM" id="MobiDB-lite"/>
    </source>
</evidence>
<sequence>MIENIGFSELLMVGLVALLVIGPERLPKAARLLGFWISKTRNMVASVKEEIKEEFHAEEIRQMLKEQAGSLEDLQGVLDEMNSSTHDLKTSLDKLPQHVEQSIKSPHDK</sequence>
<evidence type="ECO:0000256" key="1">
    <source>
        <dbReference type="ARBA" id="ARBA00004167"/>
    </source>
</evidence>
<comment type="function">
    <text evidence="9">Part of the twin-arginine translocation (Tat) system that transports large folded proteins containing a characteristic twin-arginine motif in their signal peptide across membranes. Together with TatC, TatB is part of a receptor directly interacting with Tat signal peptides. TatB may form an oligomeric binding site that transiently accommodates folded Tat precursor proteins before their translocation.</text>
</comment>
<dbReference type="GO" id="GO:0008320">
    <property type="term" value="F:protein transmembrane transporter activity"/>
    <property type="evidence" value="ECO:0007669"/>
    <property type="project" value="UniProtKB-UniRule"/>
</dbReference>
<keyword evidence="12" id="KW-1185">Reference proteome</keyword>
<organism evidence="11 12">
    <name type="scientific">Crenothrix polyspora</name>
    <dbReference type="NCBI Taxonomy" id="360316"/>
    <lineage>
        <taxon>Bacteria</taxon>
        <taxon>Pseudomonadati</taxon>
        <taxon>Pseudomonadota</taxon>
        <taxon>Gammaproteobacteria</taxon>
        <taxon>Methylococcales</taxon>
        <taxon>Crenotrichaceae</taxon>
        <taxon>Crenothrix</taxon>
    </lineage>
</organism>
<keyword evidence="5 9" id="KW-0653">Protein transport</keyword>
<dbReference type="InterPro" id="IPR018448">
    <property type="entry name" value="TatB"/>
</dbReference>
<reference evidence="12" key="1">
    <citation type="submission" date="2017-02" db="EMBL/GenBank/DDBJ databases">
        <authorList>
            <person name="Daims H."/>
        </authorList>
    </citation>
    <scope>NUCLEOTIDE SEQUENCE [LARGE SCALE GENOMIC DNA]</scope>
</reference>
<evidence type="ECO:0000313" key="12">
    <source>
        <dbReference type="Proteomes" id="UP000195442"/>
    </source>
</evidence>
<dbReference type="PANTHER" id="PTHR33162">
    <property type="entry name" value="SEC-INDEPENDENT PROTEIN TRANSLOCASE PROTEIN TATA, CHLOROPLASTIC"/>
    <property type="match status" value="1"/>
</dbReference>
<dbReference type="Pfam" id="PF02416">
    <property type="entry name" value="TatA_B_E"/>
    <property type="match status" value="1"/>
</dbReference>
<dbReference type="AlphaFoldDB" id="A0A1R4HE21"/>
<comment type="subcellular location">
    <subcellularLocation>
        <location evidence="9">Cell membrane</location>
        <topology evidence="9">Single-pass membrane protein</topology>
    </subcellularLocation>
    <subcellularLocation>
        <location evidence="1">Membrane</location>
        <topology evidence="1">Single-pass membrane protein</topology>
    </subcellularLocation>
</comment>
<dbReference type="EMBL" id="FUKJ01000335">
    <property type="protein sequence ID" value="SJM94464.1"/>
    <property type="molecule type" value="Genomic_DNA"/>
</dbReference>
<dbReference type="PRINTS" id="PR01506">
    <property type="entry name" value="TATBPROTEIN"/>
</dbReference>
<evidence type="ECO:0000256" key="7">
    <source>
        <dbReference type="ARBA" id="ARBA00023010"/>
    </source>
</evidence>
<dbReference type="InterPro" id="IPR003369">
    <property type="entry name" value="TatA/B/E"/>
</dbReference>
<feature type="compositionally biased region" description="Basic and acidic residues" evidence="10">
    <location>
        <begin position="86"/>
        <end position="97"/>
    </location>
</feature>
<feature type="compositionally biased region" description="Polar residues" evidence="10">
    <location>
        <begin position="99"/>
        <end position="109"/>
    </location>
</feature>
<gene>
    <name evidence="9" type="primary">tatB</name>
    <name evidence="11" type="ORF">CRENPOLYSF2_400010</name>
</gene>
<dbReference type="RefSeq" id="WP_306298248.1">
    <property type="nucleotide sequence ID" value="NZ_FUKJ01000335.1"/>
</dbReference>
<protein>
    <recommendedName>
        <fullName evidence="9">Sec-independent protein translocase protein TatB</fullName>
    </recommendedName>
</protein>
<keyword evidence="4 9" id="KW-0812">Transmembrane</keyword>
<keyword evidence="3 9" id="KW-1003">Cell membrane</keyword>
<dbReference type="Proteomes" id="UP000195442">
    <property type="component" value="Unassembled WGS sequence"/>
</dbReference>
<dbReference type="Gene3D" id="1.20.5.3310">
    <property type="match status" value="1"/>
</dbReference>
<dbReference type="GO" id="GO:0043953">
    <property type="term" value="P:protein transport by the Tat complex"/>
    <property type="evidence" value="ECO:0007669"/>
    <property type="project" value="UniProtKB-UniRule"/>
</dbReference>
<dbReference type="PANTHER" id="PTHR33162:SF1">
    <property type="entry name" value="SEC-INDEPENDENT PROTEIN TRANSLOCASE PROTEIN TATA, CHLOROPLASTIC"/>
    <property type="match status" value="1"/>
</dbReference>
<evidence type="ECO:0000256" key="3">
    <source>
        <dbReference type="ARBA" id="ARBA00022475"/>
    </source>
</evidence>
<evidence type="ECO:0000313" key="11">
    <source>
        <dbReference type="EMBL" id="SJM94464.1"/>
    </source>
</evidence>